<evidence type="ECO:0000313" key="1">
    <source>
        <dbReference type="EMBL" id="KAK4525528.1"/>
    </source>
</evidence>
<comment type="caution">
    <text evidence="1">The sequence shown here is derived from an EMBL/GenBank/DDBJ whole genome shotgun (WGS) entry which is preliminary data.</text>
</comment>
<organism evidence="1 2">
    <name type="scientific">Galdieria yellowstonensis</name>
    <dbReference type="NCBI Taxonomy" id="3028027"/>
    <lineage>
        <taxon>Eukaryota</taxon>
        <taxon>Rhodophyta</taxon>
        <taxon>Bangiophyceae</taxon>
        <taxon>Galdieriales</taxon>
        <taxon>Galdieriaceae</taxon>
        <taxon>Galdieria</taxon>
    </lineage>
</organism>
<dbReference type="Proteomes" id="UP001300502">
    <property type="component" value="Unassembled WGS sequence"/>
</dbReference>
<reference evidence="1 2" key="1">
    <citation type="submission" date="2022-07" db="EMBL/GenBank/DDBJ databases">
        <title>Genome-wide signatures of adaptation to extreme environments.</title>
        <authorList>
            <person name="Cho C.H."/>
            <person name="Yoon H.S."/>
        </authorList>
    </citation>
    <scope>NUCLEOTIDE SEQUENCE [LARGE SCALE GENOMIC DNA]</scope>
    <source>
        <strain evidence="1 2">108.79 E11</strain>
    </source>
</reference>
<dbReference type="EMBL" id="JANCYU010000031">
    <property type="protein sequence ID" value="KAK4525528.1"/>
    <property type="molecule type" value="Genomic_DNA"/>
</dbReference>
<gene>
    <name evidence="1" type="ORF">GAYE_SCF13G3436</name>
</gene>
<name>A0AAV9IDR6_9RHOD</name>
<dbReference type="AlphaFoldDB" id="A0AAV9IDR6"/>
<evidence type="ECO:0000313" key="2">
    <source>
        <dbReference type="Proteomes" id="UP001300502"/>
    </source>
</evidence>
<sequence length="182" mass="21245">MVWYKCCSAVFVWFLDIFRQKGQETEEKQALIDPTLERETYTTQQPLLLVQGTDFVASEDLKHGIIEYANENMINIGLRETPMGARENAARARMYQRALQTVKTKLVGFTKPTPVFRNLEPGEWFASSLFIDEENNKNNDNNNNYDKQLTEKYGPLLQDAYHKMIYFKDFPSCLTVMSYEDK</sequence>
<protein>
    <submittedName>
        <fullName evidence="1">Uncharacterized protein</fullName>
    </submittedName>
</protein>
<keyword evidence="2" id="KW-1185">Reference proteome</keyword>
<accession>A0AAV9IDR6</accession>
<proteinExistence type="predicted"/>